<organism evidence="2 3">
    <name type="scientific">Aeromonas veronii</name>
    <dbReference type="NCBI Taxonomy" id="654"/>
    <lineage>
        <taxon>Bacteria</taxon>
        <taxon>Pseudomonadati</taxon>
        <taxon>Pseudomonadota</taxon>
        <taxon>Gammaproteobacteria</taxon>
        <taxon>Aeromonadales</taxon>
        <taxon>Aeromonadaceae</taxon>
        <taxon>Aeromonas</taxon>
    </lineage>
</organism>
<feature type="compositionally biased region" description="Basic and acidic residues" evidence="1">
    <location>
        <begin position="17"/>
        <end position="33"/>
    </location>
</feature>
<protein>
    <submittedName>
        <fullName evidence="2">Uncharacterized protein</fullName>
    </submittedName>
</protein>
<proteinExistence type="predicted"/>
<name>A0A653KPZ2_AERVE</name>
<evidence type="ECO:0000313" key="3">
    <source>
        <dbReference type="Proteomes" id="UP000439123"/>
    </source>
</evidence>
<evidence type="ECO:0000313" key="2">
    <source>
        <dbReference type="EMBL" id="VXA81419.1"/>
    </source>
</evidence>
<dbReference type="Proteomes" id="UP000439123">
    <property type="component" value="Unassembled WGS sequence"/>
</dbReference>
<sequence length="50" mass="5506">MQCHAERQTQQAAEQSGGKHHDQGVAQGRDEQINHGFGHNPLPPAECDCR</sequence>
<gene>
    <name evidence="2" type="ORF">AERO8C_120021</name>
</gene>
<dbReference type="EMBL" id="CABWLC010000004">
    <property type="protein sequence ID" value="VXA81419.1"/>
    <property type="molecule type" value="Genomic_DNA"/>
</dbReference>
<dbReference type="AlphaFoldDB" id="A0A653KPZ2"/>
<feature type="region of interest" description="Disordered" evidence="1">
    <location>
        <begin position="1"/>
        <end position="50"/>
    </location>
</feature>
<evidence type="ECO:0000256" key="1">
    <source>
        <dbReference type="SAM" id="MobiDB-lite"/>
    </source>
</evidence>
<accession>A0A653KPZ2</accession>
<reference evidence="2 3" key="1">
    <citation type="submission" date="2019-10" db="EMBL/GenBank/DDBJ databases">
        <authorList>
            <person name="Karimi E."/>
        </authorList>
    </citation>
    <scope>NUCLEOTIDE SEQUENCE [LARGE SCALE GENOMIC DNA]</scope>
    <source>
        <strain evidence="2">Aeromonas sp. 8C</strain>
    </source>
</reference>